<organism evidence="1 2">
    <name type="scientific">Bosea vaviloviae</name>
    <dbReference type="NCBI Taxonomy" id="1526658"/>
    <lineage>
        <taxon>Bacteria</taxon>
        <taxon>Pseudomonadati</taxon>
        <taxon>Pseudomonadota</taxon>
        <taxon>Alphaproteobacteria</taxon>
        <taxon>Hyphomicrobiales</taxon>
        <taxon>Boseaceae</taxon>
        <taxon>Bosea</taxon>
    </lineage>
</organism>
<dbReference type="Proteomes" id="UP000037822">
    <property type="component" value="Unassembled WGS sequence"/>
</dbReference>
<proteinExistence type="predicted"/>
<name>A0A0N0MA95_9HYPH</name>
<accession>A0A0N0MA95</accession>
<sequence>MSGSGQTDVAERIAKAERIIGFLRQRYPTKTAENVAADLGCSADTVQKMMERCSTPNVMTFGRMILQYGPAFLAAVYPKAPKWLDEAARDEALRELRDQQRRIQEQLDALGA</sequence>
<comment type="caution">
    <text evidence="1">The sequence shown here is derived from an EMBL/GenBank/DDBJ whole genome shotgun (WGS) entry which is preliminary data.</text>
</comment>
<evidence type="ECO:0000313" key="2">
    <source>
        <dbReference type="Proteomes" id="UP000037822"/>
    </source>
</evidence>
<protein>
    <submittedName>
        <fullName evidence="1">Uncharacterized protein</fullName>
    </submittedName>
</protein>
<evidence type="ECO:0000313" key="1">
    <source>
        <dbReference type="EMBL" id="KPH79347.1"/>
    </source>
</evidence>
<dbReference type="AlphaFoldDB" id="A0A0N0MA95"/>
<keyword evidence="2" id="KW-1185">Reference proteome</keyword>
<dbReference type="EMBL" id="LGSZ01000050">
    <property type="protein sequence ID" value="KPH79347.1"/>
    <property type="molecule type" value="Genomic_DNA"/>
</dbReference>
<dbReference type="PATRIC" id="fig|1526658.3.peg.1377"/>
<reference evidence="1 2" key="1">
    <citation type="submission" date="2015-07" db="EMBL/GenBank/DDBJ databases">
        <title>Whole genome sequencing of Bosea vaviloviae isolated from cave pool.</title>
        <authorList>
            <person name="Tan N.E.H."/>
            <person name="Lee Y.P."/>
            <person name="Gan H.M."/>
            <person name="Barton H."/>
            <person name="Savka M.A."/>
        </authorList>
    </citation>
    <scope>NUCLEOTIDE SEQUENCE [LARGE SCALE GENOMIC DNA]</scope>
    <source>
        <strain evidence="1 2">SD260</strain>
    </source>
</reference>
<gene>
    <name evidence="1" type="ORF">AE618_18795</name>
</gene>